<evidence type="ECO:0000313" key="2">
    <source>
        <dbReference type="Proteomes" id="UP001141806"/>
    </source>
</evidence>
<dbReference type="EMBL" id="JAMYWD010000012">
    <property type="protein sequence ID" value="KAJ4951958.1"/>
    <property type="molecule type" value="Genomic_DNA"/>
</dbReference>
<accession>A0A9Q0GQM0</accession>
<dbReference type="Proteomes" id="UP001141806">
    <property type="component" value="Unassembled WGS sequence"/>
</dbReference>
<comment type="caution">
    <text evidence="1">The sequence shown here is derived from an EMBL/GenBank/DDBJ whole genome shotgun (WGS) entry which is preliminary data.</text>
</comment>
<name>A0A9Q0GQM0_9MAGN</name>
<organism evidence="1 2">
    <name type="scientific">Protea cynaroides</name>
    <dbReference type="NCBI Taxonomy" id="273540"/>
    <lineage>
        <taxon>Eukaryota</taxon>
        <taxon>Viridiplantae</taxon>
        <taxon>Streptophyta</taxon>
        <taxon>Embryophyta</taxon>
        <taxon>Tracheophyta</taxon>
        <taxon>Spermatophyta</taxon>
        <taxon>Magnoliopsida</taxon>
        <taxon>Proteales</taxon>
        <taxon>Proteaceae</taxon>
        <taxon>Protea</taxon>
    </lineage>
</organism>
<gene>
    <name evidence="1" type="ORF">NE237_028790</name>
</gene>
<keyword evidence="2" id="KW-1185">Reference proteome</keyword>
<sequence>MSWDNIISHKYFRNQHFRCSKPEPGLIMEAYDLPHHQHCSSCLSRVHYEFAYGFAFVSSISKFRVTYLETYRDHKSQEYGRVQCVILTLDCSNPEWRVIENTPAVLKCSCHRPISINGYMFWCLCYPSSLDIWILKDVHGGQWVKQHSIICHFLEGRHHLCVKMVSLRNEEITIFDYVNKMLYVFDVKFEKLKMMTKVNIRSFIEFCSPHVNSYTHLLTNH</sequence>
<dbReference type="AlphaFoldDB" id="A0A9Q0GQM0"/>
<reference evidence="1" key="1">
    <citation type="journal article" date="2023" name="Plant J.">
        <title>The genome of the king protea, Protea cynaroides.</title>
        <authorList>
            <person name="Chang J."/>
            <person name="Duong T.A."/>
            <person name="Schoeman C."/>
            <person name="Ma X."/>
            <person name="Roodt D."/>
            <person name="Barker N."/>
            <person name="Li Z."/>
            <person name="Van de Peer Y."/>
            <person name="Mizrachi E."/>
        </authorList>
    </citation>
    <scope>NUCLEOTIDE SEQUENCE</scope>
    <source>
        <tissue evidence="1">Young leaves</tissue>
    </source>
</reference>
<evidence type="ECO:0000313" key="1">
    <source>
        <dbReference type="EMBL" id="KAJ4951958.1"/>
    </source>
</evidence>
<evidence type="ECO:0008006" key="3">
    <source>
        <dbReference type="Google" id="ProtNLM"/>
    </source>
</evidence>
<proteinExistence type="predicted"/>
<protein>
    <recommendedName>
        <fullName evidence="3">F-box associated domain-containing protein</fullName>
    </recommendedName>
</protein>